<protein>
    <recommendedName>
        <fullName evidence="1">HAT C-terminal dimerisation domain-containing protein</fullName>
    </recommendedName>
</protein>
<dbReference type="GO" id="GO:0005634">
    <property type="term" value="C:nucleus"/>
    <property type="evidence" value="ECO:0007669"/>
    <property type="project" value="TreeGrafter"/>
</dbReference>
<proteinExistence type="predicted"/>
<feature type="domain" description="HAT C-terminal dimerisation" evidence="1">
    <location>
        <begin position="215"/>
        <end position="276"/>
    </location>
</feature>
<dbReference type="EMBL" id="BGPR01010364">
    <property type="protein sequence ID" value="GBN45806.1"/>
    <property type="molecule type" value="Genomic_DNA"/>
</dbReference>
<dbReference type="AlphaFoldDB" id="A0A4Y2P704"/>
<evidence type="ECO:0000313" key="3">
    <source>
        <dbReference type="Proteomes" id="UP000499080"/>
    </source>
</evidence>
<dbReference type="InterPro" id="IPR012337">
    <property type="entry name" value="RNaseH-like_sf"/>
</dbReference>
<dbReference type="PANTHER" id="PTHR46169">
    <property type="entry name" value="DNA REPLICATION-RELATED ELEMENT FACTOR, ISOFORM A"/>
    <property type="match status" value="1"/>
</dbReference>
<dbReference type="PANTHER" id="PTHR46169:SF29">
    <property type="entry name" value="DNA REPLICATION-RELATED ELEMENT FACTOR, ISOFORM A"/>
    <property type="match status" value="1"/>
</dbReference>
<dbReference type="InterPro" id="IPR052717">
    <property type="entry name" value="Vacuolar_transposase_reg"/>
</dbReference>
<dbReference type="SUPFAM" id="SSF53098">
    <property type="entry name" value="Ribonuclease H-like"/>
    <property type="match status" value="1"/>
</dbReference>
<organism evidence="2 3">
    <name type="scientific">Araneus ventricosus</name>
    <name type="common">Orbweaver spider</name>
    <name type="synonym">Epeira ventricosa</name>
    <dbReference type="NCBI Taxonomy" id="182803"/>
    <lineage>
        <taxon>Eukaryota</taxon>
        <taxon>Metazoa</taxon>
        <taxon>Ecdysozoa</taxon>
        <taxon>Arthropoda</taxon>
        <taxon>Chelicerata</taxon>
        <taxon>Arachnida</taxon>
        <taxon>Araneae</taxon>
        <taxon>Araneomorphae</taxon>
        <taxon>Entelegynae</taxon>
        <taxon>Araneoidea</taxon>
        <taxon>Araneidae</taxon>
        <taxon>Araneus</taxon>
    </lineage>
</organism>
<dbReference type="Pfam" id="PF05699">
    <property type="entry name" value="Dimer_Tnp_hAT"/>
    <property type="match status" value="1"/>
</dbReference>
<dbReference type="GO" id="GO:0046983">
    <property type="term" value="F:protein dimerization activity"/>
    <property type="evidence" value="ECO:0007669"/>
    <property type="project" value="InterPro"/>
</dbReference>
<accession>A0A4Y2P704</accession>
<dbReference type="Proteomes" id="UP000499080">
    <property type="component" value="Unassembled WGS sequence"/>
</dbReference>
<evidence type="ECO:0000313" key="2">
    <source>
        <dbReference type="EMBL" id="GBN45806.1"/>
    </source>
</evidence>
<evidence type="ECO:0000259" key="1">
    <source>
        <dbReference type="Pfam" id="PF05699"/>
    </source>
</evidence>
<name>A0A4Y2P704_ARAVE</name>
<keyword evidence="3" id="KW-1185">Reference proteome</keyword>
<gene>
    <name evidence="2" type="ORF">AVEN_218825_1</name>
</gene>
<reference evidence="2 3" key="1">
    <citation type="journal article" date="2019" name="Sci. Rep.">
        <title>Orb-weaving spider Araneus ventricosus genome elucidates the spidroin gene catalogue.</title>
        <authorList>
            <person name="Kono N."/>
            <person name="Nakamura H."/>
            <person name="Ohtoshi R."/>
            <person name="Moran D.A.P."/>
            <person name="Shinohara A."/>
            <person name="Yoshida Y."/>
            <person name="Fujiwara M."/>
            <person name="Mori M."/>
            <person name="Tomita M."/>
            <person name="Arakawa K."/>
        </authorList>
    </citation>
    <scope>NUCLEOTIDE SEQUENCE [LARGE SCALE GENOMIC DNA]</scope>
</reference>
<dbReference type="OrthoDB" id="3062869at2759"/>
<sequence>MQMKTLRLPSACPTRWGSTLKLCKRFLDNQLPISKALFDYPSKKCLMLEQNEVSALEDLVESTILMEDITKHLSGEKYTTASSLVPLLQKIKKRMQPKDTDRRLVKEMKSEILSALNEYYFECSELMELLNLTTVCDPRFRLNYAGNKEEVKTVLLQHMLDLYEHSANESISDSSENKNPKKCGLQKLLESDNDDDKDQETIDDIPLPVRKVEIELKNYLYMPKTMLNQDPLTWWKSHGESFPSLRVIAKKLLDVQGTSVPSERVFSAGGNVITKNHDQKSLKIINCEGLFRIRNSVKEEFDGFYVRCIAYLDLWENSFGKTEQFAWVNLTKTNAVDWENAETSAEIINSSLLDVPDMKINNDELFDEVVLAKEYLQSNWEQWKQEDTTRDVIISSEEKWLRLFGHFKENHIAAPNLIKIFEYAFCLPGTSASVERVFSLMNNALR</sequence>
<dbReference type="InterPro" id="IPR008906">
    <property type="entry name" value="HATC_C_dom"/>
</dbReference>
<dbReference type="GO" id="GO:0006357">
    <property type="term" value="P:regulation of transcription by RNA polymerase II"/>
    <property type="evidence" value="ECO:0007669"/>
    <property type="project" value="TreeGrafter"/>
</dbReference>
<comment type="caution">
    <text evidence="2">The sequence shown here is derived from an EMBL/GenBank/DDBJ whole genome shotgun (WGS) entry which is preliminary data.</text>
</comment>